<dbReference type="SMART" id="SM00239">
    <property type="entry name" value="C2"/>
    <property type="match status" value="1"/>
</dbReference>
<dbReference type="EMBL" id="LR999456">
    <property type="protein sequence ID" value="CAE6142679.1"/>
    <property type="molecule type" value="Genomic_DNA"/>
</dbReference>
<sequence length="645" mass="72473">MEETHVLEINLISAQGLKEPTGKLRRLQTYASVWVDSSNKLRTRIDRIGSENPIWNDKFVFQVSPEFLSSETSGVSIEIYAVGYLRDHLIGTVRFLVSNFLPTAAVKVPSLVALQIRRPSGKFHGVLNIAAMVMDASELPAGFFKSVQEIRRSRRMRKSRSAVSSSENGFADDGESSKENSVCGSVNYSDDGTDSTASSPMPSPLRDWNAVRNLAGKNHVRSSSDGGGLMCCLIMAKFTRMITAMELRATVENRIRYSTKHIKHLPPGTITEFDWKDYCPLGFGLIQELEGIDHDDYLLSICTDETIKKLSSGKIGNVFHISNDNRFLIKILRKSEIKVALEMLPRYYRHINYHRSSLFTRIYGIHAVKPVGGVKTYFAVMSNMLHPTVFMNKLYDLKGSPKGRSNKKIEVRNTTVLKDIDLDFSFYVDPLARQRIIKQTKIDCELLEEEGIMDYSLLVGLQSKGSCQGSLDGLNPVYGSCAPPCSFKSASTKSMKTASSSPDRSSVTMYSCSPDRDIVECEKSMTIQSVTSNSSETSQINKKSIVAATLSDFFHNSFGMKIPAKARRVTRETGEEEWYDVVLYIGIIDTFQDYGMKKRIEHCYKSIQHNSNSISTVHPKIYSSRFQDFVSNIFLPHDDDLSLKY</sequence>
<dbReference type="Gene3D" id="3.30.810.10">
    <property type="entry name" value="2-Layer Sandwich"/>
    <property type="match status" value="1"/>
</dbReference>
<dbReference type="SMART" id="SM00330">
    <property type="entry name" value="PIPKc"/>
    <property type="match status" value="1"/>
</dbReference>
<dbReference type="PROSITE" id="PS51455">
    <property type="entry name" value="PIPK"/>
    <property type="match status" value="1"/>
</dbReference>
<evidence type="ECO:0000256" key="1">
    <source>
        <dbReference type="ARBA" id="ARBA00012172"/>
    </source>
</evidence>
<dbReference type="PROSITE" id="PS50004">
    <property type="entry name" value="C2"/>
    <property type="match status" value="1"/>
</dbReference>
<reference evidence="8" key="1">
    <citation type="submission" date="2021-01" db="EMBL/GenBank/DDBJ databases">
        <authorList>
            <person name="Bezrukov I."/>
        </authorList>
    </citation>
    <scope>NUCLEOTIDE SEQUENCE</scope>
</reference>
<keyword evidence="3 4" id="KW-0067">ATP-binding</keyword>
<protein>
    <recommendedName>
        <fullName evidence="1">1-phosphatidylinositol-4-phosphate 5-kinase</fullName>
        <ecNumber evidence="1">2.7.1.68</ecNumber>
    </recommendedName>
</protein>
<dbReference type="CDD" id="cd04051">
    <property type="entry name" value="C2_SRC2_like"/>
    <property type="match status" value="1"/>
</dbReference>
<dbReference type="Gene3D" id="2.60.40.150">
    <property type="entry name" value="C2 domain"/>
    <property type="match status" value="1"/>
</dbReference>
<dbReference type="GO" id="GO:0046854">
    <property type="term" value="P:phosphatidylinositol phosphate biosynthetic process"/>
    <property type="evidence" value="ECO:0007669"/>
    <property type="project" value="TreeGrafter"/>
</dbReference>
<evidence type="ECO:0000313" key="8">
    <source>
        <dbReference type="EMBL" id="CAE6142679.1"/>
    </source>
</evidence>
<dbReference type="InterPro" id="IPR027484">
    <property type="entry name" value="PInositol-4-P-5-kinase_N"/>
</dbReference>
<dbReference type="InterPro" id="IPR000008">
    <property type="entry name" value="C2_dom"/>
</dbReference>
<evidence type="ECO:0000256" key="2">
    <source>
        <dbReference type="ARBA" id="ARBA00022777"/>
    </source>
</evidence>
<dbReference type="InterPro" id="IPR035892">
    <property type="entry name" value="C2_domain_sf"/>
</dbReference>
<keyword evidence="2 4" id="KW-0418">Kinase</keyword>
<keyword evidence="9" id="KW-1185">Reference proteome</keyword>
<proteinExistence type="predicted"/>
<evidence type="ECO:0000259" key="7">
    <source>
        <dbReference type="PROSITE" id="PS51455"/>
    </source>
</evidence>
<dbReference type="InterPro" id="IPR027483">
    <property type="entry name" value="PInositol-4-P-4/5-kinase_C_sf"/>
</dbReference>
<feature type="domain" description="C2" evidence="6">
    <location>
        <begin position="1"/>
        <end position="110"/>
    </location>
</feature>
<dbReference type="GO" id="GO:0005886">
    <property type="term" value="C:plasma membrane"/>
    <property type="evidence" value="ECO:0007669"/>
    <property type="project" value="TreeGrafter"/>
</dbReference>
<dbReference type="InterPro" id="IPR044750">
    <property type="entry name" value="C2_SRC2/BAP"/>
</dbReference>
<evidence type="ECO:0000256" key="5">
    <source>
        <dbReference type="SAM" id="MobiDB-lite"/>
    </source>
</evidence>
<dbReference type="InterPro" id="IPR002498">
    <property type="entry name" value="PInositol-4-P-4/5-kinase_core"/>
</dbReference>
<evidence type="ECO:0000313" key="9">
    <source>
        <dbReference type="Proteomes" id="UP000682877"/>
    </source>
</evidence>
<keyword evidence="4" id="KW-0808">Transferase</keyword>
<evidence type="ECO:0000259" key="6">
    <source>
        <dbReference type="PROSITE" id="PS50004"/>
    </source>
</evidence>
<dbReference type="SUPFAM" id="SSF56104">
    <property type="entry name" value="SAICAR synthase-like"/>
    <property type="match status" value="1"/>
</dbReference>
<dbReference type="EC" id="2.7.1.68" evidence="1"/>
<dbReference type="PANTHER" id="PTHR23086:SF109">
    <property type="entry name" value="PHOSPHATIDYLINOSITOL 4-PHOSPHATE 5-KINASE 11-RELATED"/>
    <property type="match status" value="1"/>
</dbReference>
<dbReference type="SUPFAM" id="SSF49562">
    <property type="entry name" value="C2 domain (Calcium/lipid-binding domain, CaLB)"/>
    <property type="match status" value="1"/>
</dbReference>
<name>A0A8S2AY84_ARAAE</name>
<dbReference type="GO" id="GO:0005524">
    <property type="term" value="F:ATP binding"/>
    <property type="evidence" value="ECO:0007669"/>
    <property type="project" value="UniProtKB-UniRule"/>
</dbReference>
<dbReference type="PANTHER" id="PTHR23086">
    <property type="entry name" value="PHOSPHATIDYLINOSITOL-4-PHOSPHATE 5-KINASE"/>
    <property type="match status" value="1"/>
</dbReference>
<dbReference type="GO" id="GO:0016308">
    <property type="term" value="F:1-phosphatidylinositol-4-phosphate 5-kinase activity"/>
    <property type="evidence" value="ECO:0007669"/>
    <property type="project" value="UniProtKB-EC"/>
</dbReference>
<keyword evidence="4" id="KW-0547">Nucleotide-binding</keyword>
<gene>
    <name evidence="8" type="ORF">AARE701A_LOCUS17136</name>
</gene>
<dbReference type="Proteomes" id="UP000682877">
    <property type="component" value="Chromosome 6"/>
</dbReference>
<feature type="domain" description="PIPK" evidence="7">
    <location>
        <begin position="212"/>
        <end position="634"/>
    </location>
</feature>
<feature type="region of interest" description="Disordered" evidence="5">
    <location>
        <begin position="155"/>
        <end position="204"/>
    </location>
</feature>
<dbReference type="InterPro" id="IPR023610">
    <property type="entry name" value="PInositol-4/5-P-5/4-kinase"/>
</dbReference>
<feature type="compositionally biased region" description="Polar residues" evidence="5">
    <location>
        <begin position="179"/>
        <end position="200"/>
    </location>
</feature>
<dbReference type="AlphaFoldDB" id="A0A8S2AY84"/>
<dbReference type="Gene3D" id="3.30.800.10">
    <property type="entry name" value="Phosphatidylinositol Phosphate Kinase II Beta"/>
    <property type="match status" value="1"/>
</dbReference>
<evidence type="ECO:0000256" key="4">
    <source>
        <dbReference type="PROSITE-ProRule" id="PRU00781"/>
    </source>
</evidence>
<dbReference type="Pfam" id="PF00168">
    <property type="entry name" value="C2"/>
    <property type="match status" value="1"/>
</dbReference>
<dbReference type="Pfam" id="PF01504">
    <property type="entry name" value="PIP5K"/>
    <property type="match status" value="1"/>
</dbReference>
<accession>A0A8S2AY84</accession>
<evidence type="ECO:0000256" key="3">
    <source>
        <dbReference type="ARBA" id="ARBA00022840"/>
    </source>
</evidence>
<dbReference type="GO" id="GO:0006952">
    <property type="term" value="P:defense response"/>
    <property type="evidence" value="ECO:0007669"/>
    <property type="project" value="InterPro"/>
</dbReference>
<organism evidence="8 9">
    <name type="scientific">Arabidopsis arenosa</name>
    <name type="common">Sand rock-cress</name>
    <name type="synonym">Cardaminopsis arenosa</name>
    <dbReference type="NCBI Taxonomy" id="38785"/>
    <lineage>
        <taxon>Eukaryota</taxon>
        <taxon>Viridiplantae</taxon>
        <taxon>Streptophyta</taxon>
        <taxon>Embryophyta</taxon>
        <taxon>Tracheophyta</taxon>
        <taxon>Spermatophyta</taxon>
        <taxon>Magnoliopsida</taxon>
        <taxon>eudicotyledons</taxon>
        <taxon>Gunneridae</taxon>
        <taxon>Pentapetalae</taxon>
        <taxon>rosids</taxon>
        <taxon>malvids</taxon>
        <taxon>Brassicales</taxon>
        <taxon>Brassicaceae</taxon>
        <taxon>Camelineae</taxon>
        <taxon>Arabidopsis</taxon>
    </lineage>
</organism>